<dbReference type="InterPro" id="IPR050131">
    <property type="entry name" value="Peptidase_S8_subtilisin-like"/>
</dbReference>
<dbReference type="OrthoDB" id="9798386at2"/>
<gene>
    <name evidence="15" type="ORF">SAMN05421737_11517</name>
</gene>
<evidence type="ECO:0000313" key="16">
    <source>
        <dbReference type="Proteomes" id="UP000242662"/>
    </source>
</evidence>
<dbReference type="PROSITE" id="PS51892">
    <property type="entry name" value="SUBTILASE"/>
    <property type="match status" value="1"/>
</dbReference>
<evidence type="ECO:0000256" key="2">
    <source>
        <dbReference type="ARBA" id="ARBA00022512"/>
    </source>
</evidence>
<dbReference type="InterPro" id="IPR015500">
    <property type="entry name" value="Peptidase_S8_subtilisin-rel"/>
</dbReference>
<keyword evidence="7 9" id="KW-0720">Serine protease</keyword>
<evidence type="ECO:0000256" key="1">
    <source>
        <dbReference type="ARBA" id="ARBA00011073"/>
    </source>
</evidence>
<dbReference type="InterPro" id="IPR000209">
    <property type="entry name" value="Peptidase_S8/S53_dom"/>
</dbReference>
<dbReference type="Pfam" id="PF05922">
    <property type="entry name" value="Inhibitor_I9"/>
    <property type="match status" value="1"/>
</dbReference>
<feature type="domain" description="Inhibitor I9" evidence="14">
    <location>
        <begin position="78"/>
        <end position="153"/>
    </location>
</feature>
<evidence type="ECO:0000256" key="6">
    <source>
        <dbReference type="ARBA" id="ARBA00022801"/>
    </source>
</evidence>
<name>A0A1G6P5Q9_9BACI</name>
<evidence type="ECO:0000259" key="12">
    <source>
        <dbReference type="Pfam" id="PF00082"/>
    </source>
</evidence>
<protein>
    <submittedName>
        <fullName evidence="15">Peptidase inhibitor I9</fullName>
    </submittedName>
</protein>
<feature type="active site" description="Charge relay system" evidence="8 9">
    <location>
        <position position="198"/>
    </location>
</feature>
<dbReference type="PROSITE" id="PS00136">
    <property type="entry name" value="SUBTILASE_ASP"/>
    <property type="match status" value="1"/>
</dbReference>
<dbReference type="InterPro" id="IPR003137">
    <property type="entry name" value="PA_domain"/>
</dbReference>
<dbReference type="SUPFAM" id="SSF52025">
    <property type="entry name" value="PA domain"/>
    <property type="match status" value="1"/>
</dbReference>
<feature type="chain" id="PRO_5039542796" evidence="11">
    <location>
        <begin position="26"/>
        <end position="790"/>
    </location>
</feature>
<dbReference type="AlphaFoldDB" id="A0A1G6P5Q9"/>
<dbReference type="STRING" id="1464122.SAMN05421737_11517"/>
<keyword evidence="4 9" id="KW-0645">Protease</keyword>
<evidence type="ECO:0000259" key="14">
    <source>
        <dbReference type="Pfam" id="PF05922"/>
    </source>
</evidence>
<feature type="domain" description="Peptidase S8/S53" evidence="12">
    <location>
        <begin position="189"/>
        <end position="625"/>
    </location>
</feature>
<dbReference type="PRINTS" id="PR00723">
    <property type="entry name" value="SUBTILISIN"/>
</dbReference>
<dbReference type="InterPro" id="IPR034213">
    <property type="entry name" value="S8_Vpr-like"/>
</dbReference>
<evidence type="ECO:0000256" key="10">
    <source>
        <dbReference type="RuleBase" id="RU003355"/>
    </source>
</evidence>
<dbReference type="PROSITE" id="PS00138">
    <property type="entry name" value="SUBTILASE_SER"/>
    <property type="match status" value="1"/>
</dbReference>
<dbReference type="RefSeq" id="WP_090776695.1">
    <property type="nucleotide sequence ID" value="NZ_FMYM01000015.1"/>
</dbReference>
<evidence type="ECO:0000256" key="7">
    <source>
        <dbReference type="ARBA" id="ARBA00022825"/>
    </source>
</evidence>
<dbReference type="InterPro" id="IPR023827">
    <property type="entry name" value="Peptidase_S8_Asp-AS"/>
</dbReference>
<comment type="similarity">
    <text evidence="1 9 10">Belongs to the peptidase S8 family.</text>
</comment>
<keyword evidence="5 11" id="KW-0732">Signal</keyword>
<keyword evidence="16" id="KW-1185">Reference proteome</keyword>
<dbReference type="InterPro" id="IPR022398">
    <property type="entry name" value="Peptidase_S8_His-AS"/>
</dbReference>
<dbReference type="InterPro" id="IPR010259">
    <property type="entry name" value="S8pro/Inhibitor_I9"/>
</dbReference>
<dbReference type="PROSITE" id="PS00137">
    <property type="entry name" value="SUBTILASE_HIS"/>
    <property type="match status" value="1"/>
</dbReference>
<accession>A0A1G6P5Q9</accession>
<dbReference type="GO" id="GO:0006508">
    <property type="term" value="P:proteolysis"/>
    <property type="evidence" value="ECO:0007669"/>
    <property type="project" value="UniProtKB-KW"/>
</dbReference>
<sequence length="790" mass="83999">MRKTTSRYAKIAFAATVSLGMVASAVPTSMQTALAESDEKKMLHVDEKVDLKSDEAVSVIVELEEVPEKVALAEAAALGEKLTEKEAKDNVEASHSAFEEVLDHVASPTEYEVERTYDAVFNGVTLTLPANKVEKLLDYEGVKAVYSNDTIELVHPIEEKGADEPVEALMAESVPHLGVTDMHVDGLTGKGIKVAVIDTGIDYNHPDLKAAYQGGYDFVDNDDDPMEATYEDWLESGQPEKNLDGRSYYTNHGTHVAGTIAGQAENDSEYAVLGVAPDVDLYAYRVLGPYGSGFTSDVIASIEQSVEDGMDVINLSLGASKNNPTYPTSIASNNAALAGVTVVTSAGNAGLDGLESVGSPATSALAISVGSSSVPTTLPEFVSSYDVGEETLTGDLRVLATSFDTDYTTLAKETFEVVGAGLGYEADFKDIDVDGKIAFISRGEITFVEKIENAKANGAVAVIIYNHVPEGGHIPTYLGESPRYIPSFSLTYEQGSEIAALLAEGSTMTFGEMSELVVAGDVLADTSSRGPVKMTAAIKPEVVAPGVNILSTVPSYMAGPEYIDRYEFAYQRASGTSMASPHVAGVAALMLQADGDLTPAEIKTRLMNTAVPLSEEYNVFEIGAGLINPKAAVATDMTVQTTMNGLHVVDGVLEFVSDHTGAISYGMLSTNKGNIRERHSLRLTNRSSEEKTFTVDVKFHAVNGTLPAAASGVVLQTNKKVTVPAGQMVTNNAFLIAPKTTTTGLYGGYITYTNQADENEVYRVPFGTYITSEVVEPFPIGHVFQDEVAS</sequence>
<dbReference type="SUPFAM" id="SSF52743">
    <property type="entry name" value="Subtilisin-like"/>
    <property type="match status" value="1"/>
</dbReference>
<feature type="signal peptide" evidence="11">
    <location>
        <begin position="1"/>
        <end position="25"/>
    </location>
</feature>
<feature type="domain" description="PA" evidence="13">
    <location>
        <begin position="416"/>
        <end position="498"/>
    </location>
</feature>
<proteinExistence type="inferred from homology"/>
<dbReference type="EMBL" id="FMYM01000015">
    <property type="protein sequence ID" value="SDC75338.1"/>
    <property type="molecule type" value="Genomic_DNA"/>
</dbReference>
<evidence type="ECO:0000256" key="8">
    <source>
        <dbReference type="PIRSR" id="PIRSR615500-1"/>
    </source>
</evidence>
<dbReference type="PANTHER" id="PTHR43806">
    <property type="entry name" value="PEPTIDASE S8"/>
    <property type="match status" value="1"/>
</dbReference>
<dbReference type="Pfam" id="PF00082">
    <property type="entry name" value="Peptidase_S8"/>
    <property type="match status" value="1"/>
</dbReference>
<organism evidence="15 16">
    <name type="scientific">Shouchella lonarensis</name>
    <dbReference type="NCBI Taxonomy" id="1464122"/>
    <lineage>
        <taxon>Bacteria</taxon>
        <taxon>Bacillati</taxon>
        <taxon>Bacillota</taxon>
        <taxon>Bacilli</taxon>
        <taxon>Bacillales</taxon>
        <taxon>Bacillaceae</taxon>
        <taxon>Shouchella</taxon>
    </lineage>
</organism>
<evidence type="ECO:0000256" key="11">
    <source>
        <dbReference type="SAM" id="SignalP"/>
    </source>
</evidence>
<dbReference type="InterPro" id="IPR046450">
    <property type="entry name" value="PA_dom_sf"/>
</dbReference>
<dbReference type="CDD" id="cd02133">
    <property type="entry name" value="PA_C5a_like"/>
    <property type="match status" value="1"/>
</dbReference>
<evidence type="ECO:0000259" key="13">
    <source>
        <dbReference type="Pfam" id="PF02225"/>
    </source>
</evidence>
<dbReference type="Pfam" id="PF02225">
    <property type="entry name" value="PA"/>
    <property type="match status" value="1"/>
</dbReference>
<dbReference type="CDD" id="cd07474">
    <property type="entry name" value="Peptidases_S8_subtilisin_Vpr-like"/>
    <property type="match status" value="1"/>
</dbReference>
<dbReference type="Proteomes" id="UP000242662">
    <property type="component" value="Unassembled WGS sequence"/>
</dbReference>
<dbReference type="InterPro" id="IPR036852">
    <property type="entry name" value="Peptidase_S8/S53_dom_sf"/>
</dbReference>
<feature type="active site" description="Charge relay system" evidence="8 9">
    <location>
        <position position="577"/>
    </location>
</feature>
<keyword evidence="3" id="KW-0964">Secreted</keyword>
<dbReference type="InterPro" id="IPR023828">
    <property type="entry name" value="Peptidase_S8_Ser-AS"/>
</dbReference>
<dbReference type="Gene3D" id="3.50.30.30">
    <property type="match status" value="1"/>
</dbReference>
<evidence type="ECO:0000256" key="4">
    <source>
        <dbReference type="ARBA" id="ARBA00022670"/>
    </source>
</evidence>
<feature type="active site" description="Charge relay system" evidence="8 9">
    <location>
        <position position="252"/>
    </location>
</feature>
<dbReference type="GO" id="GO:0004252">
    <property type="term" value="F:serine-type endopeptidase activity"/>
    <property type="evidence" value="ECO:0007669"/>
    <property type="project" value="UniProtKB-UniRule"/>
</dbReference>
<evidence type="ECO:0000256" key="5">
    <source>
        <dbReference type="ARBA" id="ARBA00022729"/>
    </source>
</evidence>
<dbReference type="PANTHER" id="PTHR43806:SF65">
    <property type="entry name" value="SERINE PROTEASE APRX"/>
    <property type="match status" value="1"/>
</dbReference>
<keyword evidence="2" id="KW-0134">Cell wall</keyword>
<keyword evidence="6 9" id="KW-0378">Hydrolase</keyword>
<evidence type="ECO:0000256" key="3">
    <source>
        <dbReference type="ARBA" id="ARBA00022525"/>
    </source>
</evidence>
<evidence type="ECO:0000313" key="15">
    <source>
        <dbReference type="EMBL" id="SDC75338.1"/>
    </source>
</evidence>
<evidence type="ECO:0000256" key="9">
    <source>
        <dbReference type="PROSITE-ProRule" id="PRU01240"/>
    </source>
</evidence>
<reference evidence="16" key="1">
    <citation type="submission" date="2016-09" db="EMBL/GenBank/DDBJ databases">
        <authorList>
            <person name="Varghese N."/>
            <person name="Submissions S."/>
        </authorList>
    </citation>
    <scope>NUCLEOTIDE SEQUENCE [LARGE SCALE GENOMIC DNA]</scope>
    <source>
        <strain evidence="16">25nlg</strain>
    </source>
</reference>
<dbReference type="Gene3D" id="3.40.50.200">
    <property type="entry name" value="Peptidase S8/S53 domain"/>
    <property type="match status" value="1"/>
</dbReference>